<comment type="caution">
    <text evidence="1">The sequence shown here is derived from an EMBL/GenBank/DDBJ whole genome shotgun (WGS) entry which is preliminary data.</text>
</comment>
<protein>
    <submittedName>
        <fullName evidence="1">Uncharacterized protein</fullName>
    </submittedName>
</protein>
<evidence type="ECO:0000313" key="2">
    <source>
        <dbReference type="Proteomes" id="UP000003860"/>
    </source>
</evidence>
<keyword evidence="2" id="KW-1185">Reference proteome</keyword>
<dbReference type="EMBL" id="ACXX02000003">
    <property type="protein sequence ID" value="EGD48482.1"/>
    <property type="molecule type" value="Genomic_DNA"/>
</dbReference>
<dbReference type="Proteomes" id="UP000003860">
    <property type="component" value="Unassembled WGS sequence"/>
</dbReference>
<dbReference type="STRING" id="588581.Cpap_2903"/>
<dbReference type="AlphaFoldDB" id="F1TAD9"/>
<accession>F1TAD9</accession>
<gene>
    <name evidence="1" type="ORF">Cpap_2903</name>
</gene>
<reference evidence="1" key="1">
    <citation type="submission" date="2009-07" db="EMBL/GenBank/DDBJ databases">
        <authorList>
            <consortium name="US DOE Joint Genome Institute (JGI-PGF)"/>
            <person name="Lucas S."/>
            <person name="Copeland A."/>
            <person name="Lapidus A."/>
            <person name="Glavina del Rio T."/>
            <person name="Tice H."/>
            <person name="Bruce D."/>
            <person name="Goodwin L."/>
            <person name="Pitluck S."/>
            <person name="Larimer F."/>
            <person name="Land M.L."/>
            <person name="Mouttaki H."/>
            <person name="He Z."/>
            <person name="Zhou J."/>
            <person name="Hemme C.L."/>
        </authorList>
    </citation>
    <scope>NUCLEOTIDE SEQUENCE</scope>
    <source>
        <strain evidence="1">DSM 2782</strain>
    </source>
</reference>
<sequence>MLMRRKVHIFTLLYIILCGIALVFQVNQVSASREITWSTIKVNKPTITILYGITWGNNAFITVGYKGTVNGTTNQAIANVTVNPPTISVEIDYLESILRQ</sequence>
<reference evidence="1" key="2">
    <citation type="submission" date="2011-01" db="EMBL/GenBank/DDBJ databases">
        <title>The Non-contiguous Finished genome of Clostridium papyrosolvens.</title>
        <authorList>
            <person name="Lucas S."/>
            <person name="Copeland A."/>
            <person name="Lapidus A."/>
            <person name="Cheng J.-F."/>
            <person name="Goodwin L."/>
            <person name="Pitluck S."/>
            <person name="Misra M."/>
            <person name="Chertkov O."/>
            <person name="Detter J.C."/>
            <person name="Han C."/>
            <person name="Tapia R."/>
            <person name="Land M."/>
            <person name="Hauser L."/>
            <person name="Kyrpides N."/>
            <person name="Ivanova N."/>
            <person name="Pagani I."/>
            <person name="Mouttaki H."/>
            <person name="He Z."/>
            <person name="Zhou J."/>
            <person name="Hemme C.L."/>
            <person name="Woyke T."/>
        </authorList>
    </citation>
    <scope>NUCLEOTIDE SEQUENCE [LARGE SCALE GENOMIC DNA]</scope>
    <source>
        <strain evidence="1">DSM 2782</strain>
    </source>
</reference>
<evidence type="ECO:0000313" key="1">
    <source>
        <dbReference type="EMBL" id="EGD48482.1"/>
    </source>
</evidence>
<proteinExistence type="predicted"/>
<name>F1TAD9_9FIRM</name>
<organism evidence="1 2">
    <name type="scientific">Ruminiclostridium papyrosolvens DSM 2782</name>
    <dbReference type="NCBI Taxonomy" id="588581"/>
    <lineage>
        <taxon>Bacteria</taxon>
        <taxon>Bacillati</taxon>
        <taxon>Bacillota</taxon>
        <taxon>Clostridia</taxon>
        <taxon>Eubacteriales</taxon>
        <taxon>Oscillospiraceae</taxon>
        <taxon>Ruminiclostridium</taxon>
    </lineage>
</organism>